<dbReference type="PROSITE" id="PS00455">
    <property type="entry name" value="AMP_BINDING"/>
    <property type="match status" value="1"/>
</dbReference>
<evidence type="ECO:0000313" key="2">
    <source>
        <dbReference type="EMBL" id="MDR9893187.1"/>
    </source>
</evidence>
<sequence length="135" mass="15010">MATRIITYPEVLRGYHTTKYDKCAYILNNCEARILITSGKQVKLAQQLSQTVRSLKNVVLTSPVHELDAGNFLSYDAIQCDYSEQRPVKVNIDLDLACLIYTSGSTGEPKGVMSDHSNVVFAANSITTHIAHFKM</sequence>
<dbReference type="Proteomes" id="UP000667802">
    <property type="component" value="Unassembled WGS sequence"/>
</dbReference>
<dbReference type="Gene3D" id="3.40.50.980">
    <property type="match status" value="1"/>
</dbReference>
<keyword evidence="3" id="KW-1185">Reference proteome</keyword>
<reference evidence="3" key="1">
    <citation type="journal article" date="2021" name="Science">
        <title>Hunting the eagle killer: A cyanobacterial neurotoxin causes vacuolar myelinopathy.</title>
        <authorList>
            <person name="Breinlinger S."/>
            <person name="Phillips T.J."/>
            <person name="Haram B.N."/>
            <person name="Mares J."/>
            <person name="Martinez Yerena J.A."/>
            <person name="Hrouzek P."/>
            <person name="Sobotka R."/>
            <person name="Henderson W.M."/>
            <person name="Schmieder P."/>
            <person name="Williams S.M."/>
            <person name="Lauderdale J.D."/>
            <person name="Wilde H.D."/>
            <person name="Gerrin W."/>
            <person name="Kust A."/>
            <person name="Washington J.W."/>
            <person name="Wagner C."/>
            <person name="Geier B."/>
            <person name="Liebeke M."/>
            <person name="Enke H."/>
            <person name="Niedermeyer T.H.J."/>
            <person name="Wilde S.B."/>
        </authorList>
    </citation>
    <scope>NUCLEOTIDE SEQUENCE [LARGE SCALE GENOMIC DNA]</scope>
    <source>
        <strain evidence="3">Thurmond2011</strain>
    </source>
</reference>
<dbReference type="RefSeq" id="WP_208341645.1">
    <property type="nucleotide sequence ID" value="NZ_CAWQFN010000001.1"/>
</dbReference>
<dbReference type="SUPFAM" id="SSF56801">
    <property type="entry name" value="Acetyl-CoA synthetase-like"/>
    <property type="match status" value="1"/>
</dbReference>
<accession>A0AAP5I3Q5</accession>
<proteinExistence type="predicted"/>
<dbReference type="PANTHER" id="PTHR43767:SF1">
    <property type="entry name" value="NONRIBOSOMAL PEPTIDE SYNTHASE PES1 (EUROFUNG)-RELATED"/>
    <property type="match status" value="1"/>
</dbReference>
<gene>
    <name evidence="2" type="ORF">G7B40_001125</name>
</gene>
<dbReference type="Pfam" id="PF00501">
    <property type="entry name" value="AMP-binding"/>
    <property type="match status" value="1"/>
</dbReference>
<comment type="caution">
    <text evidence="2">The sequence shown here is derived from an EMBL/GenBank/DDBJ whole genome shotgun (WGS) entry which is preliminary data.</text>
</comment>
<dbReference type="InterPro" id="IPR020845">
    <property type="entry name" value="AMP-binding_CS"/>
</dbReference>
<evidence type="ECO:0000313" key="3">
    <source>
        <dbReference type="Proteomes" id="UP000667802"/>
    </source>
</evidence>
<protein>
    <submittedName>
        <fullName evidence="2">AMP-binding protein</fullName>
    </submittedName>
</protein>
<dbReference type="AlphaFoldDB" id="A0AAP5I3Q5"/>
<dbReference type="InterPro" id="IPR050237">
    <property type="entry name" value="ATP-dep_AMP-bd_enzyme"/>
</dbReference>
<organism evidence="2 3">
    <name type="scientific">Aetokthonos hydrillicola Thurmond2011</name>
    <dbReference type="NCBI Taxonomy" id="2712845"/>
    <lineage>
        <taxon>Bacteria</taxon>
        <taxon>Bacillati</taxon>
        <taxon>Cyanobacteriota</taxon>
        <taxon>Cyanophyceae</taxon>
        <taxon>Nostocales</taxon>
        <taxon>Hapalosiphonaceae</taxon>
        <taxon>Aetokthonos</taxon>
    </lineage>
</organism>
<dbReference type="EMBL" id="JAALHA020000001">
    <property type="protein sequence ID" value="MDR9893187.1"/>
    <property type="molecule type" value="Genomic_DNA"/>
</dbReference>
<dbReference type="InterPro" id="IPR000873">
    <property type="entry name" value="AMP-dep_synth/lig_dom"/>
</dbReference>
<evidence type="ECO:0000259" key="1">
    <source>
        <dbReference type="Pfam" id="PF00501"/>
    </source>
</evidence>
<name>A0AAP5I3Q5_9CYAN</name>
<dbReference type="PANTHER" id="PTHR43767">
    <property type="entry name" value="LONG-CHAIN-FATTY-ACID--COA LIGASE"/>
    <property type="match status" value="1"/>
</dbReference>
<feature type="domain" description="AMP-dependent synthetase/ligase" evidence="1">
    <location>
        <begin position="19"/>
        <end position="127"/>
    </location>
</feature>